<dbReference type="InterPro" id="IPR043502">
    <property type="entry name" value="DNA/RNA_pol_sf"/>
</dbReference>
<comment type="caution">
    <text evidence="2">The sequence shown here is derived from an EMBL/GenBank/DDBJ whole genome shotgun (WGS) entry which is preliminary data.</text>
</comment>
<dbReference type="PROSITE" id="PS50878">
    <property type="entry name" value="RT_POL"/>
    <property type="match status" value="1"/>
</dbReference>
<dbReference type="PANTHER" id="PTHR37984">
    <property type="entry name" value="PROTEIN CBG26694"/>
    <property type="match status" value="1"/>
</dbReference>
<dbReference type="InterPro" id="IPR050951">
    <property type="entry name" value="Retrovirus_Pol_polyprotein"/>
</dbReference>
<evidence type="ECO:0000259" key="1">
    <source>
        <dbReference type="PROSITE" id="PS50878"/>
    </source>
</evidence>
<accession>A0A8X6R282</accession>
<dbReference type="AlphaFoldDB" id="A0A8X6R282"/>
<dbReference type="InterPro" id="IPR043128">
    <property type="entry name" value="Rev_trsase/Diguanyl_cyclase"/>
</dbReference>
<dbReference type="Proteomes" id="UP000887159">
    <property type="component" value="Unassembled WGS sequence"/>
</dbReference>
<dbReference type="EMBL" id="BMAU01021021">
    <property type="protein sequence ID" value="GFX87053.1"/>
    <property type="molecule type" value="Genomic_DNA"/>
</dbReference>
<dbReference type="Gene3D" id="3.10.10.10">
    <property type="entry name" value="HIV Type 1 Reverse Transcriptase, subunit A, domain 1"/>
    <property type="match status" value="1"/>
</dbReference>
<sequence length="184" mass="20998">MSSLDLSSGYFQLEVNLSDIVKTAFVTKNGTYAFWPMSFGLSGVAPNFQKTIGIILKEVVSVWRFVSVYTDEVIISSPSFTHHVEHIREVFRLLHEAGLTLNKEKCKFGCDKLKYLGLIIGKVGITTDETKVQAIVEMRPPKNSKEVSKFLRMSQWYSKFIKNYADLCEPLYNLKKKLKNVFGQ</sequence>
<dbReference type="SUPFAM" id="SSF56672">
    <property type="entry name" value="DNA/RNA polymerases"/>
    <property type="match status" value="1"/>
</dbReference>
<dbReference type="CDD" id="cd01647">
    <property type="entry name" value="RT_LTR"/>
    <property type="match status" value="1"/>
</dbReference>
<keyword evidence="3" id="KW-1185">Reference proteome</keyword>
<dbReference type="InterPro" id="IPR000477">
    <property type="entry name" value="RT_dom"/>
</dbReference>
<dbReference type="Gene3D" id="3.30.70.270">
    <property type="match status" value="2"/>
</dbReference>
<evidence type="ECO:0000313" key="3">
    <source>
        <dbReference type="Proteomes" id="UP000887159"/>
    </source>
</evidence>
<evidence type="ECO:0000313" key="2">
    <source>
        <dbReference type="EMBL" id="GFX87053.1"/>
    </source>
</evidence>
<dbReference type="GO" id="GO:0071897">
    <property type="term" value="P:DNA biosynthetic process"/>
    <property type="evidence" value="ECO:0007669"/>
    <property type="project" value="UniProtKB-ARBA"/>
</dbReference>
<gene>
    <name evidence="2" type="primary">pol</name>
    <name evidence="2" type="ORF">TNCV_2636931</name>
</gene>
<reference evidence="2" key="1">
    <citation type="submission" date="2020-08" db="EMBL/GenBank/DDBJ databases">
        <title>Multicomponent nature underlies the extraordinary mechanical properties of spider dragline silk.</title>
        <authorList>
            <person name="Kono N."/>
            <person name="Nakamura H."/>
            <person name="Mori M."/>
            <person name="Yoshida Y."/>
            <person name="Ohtoshi R."/>
            <person name="Malay A.D."/>
            <person name="Moran D.A.P."/>
            <person name="Tomita M."/>
            <person name="Numata K."/>
            <person name="Arakawa K."/>
        </authorList>
    </citation>
    <scope>NUCLEOTIDE SEQUENCE</scope>
</reference>
<proteinExistence type="predicted"/>
<name>A0A8X6R282_TRICX</name>
<feature type="domain" description="Reverse transcriptase" evidence="1">
    <location>
        <begin position="1"/>
        <end position="120"/>
    </location>
</feature>
<dbReference type="PANTHER" id="PTHR37984:SF5">
    <property type="entry name" value="PROTEIN NYNRIN-LIKE"/>
    <property type="match status" value="1"/>
</dbReference>
<dbReference type="Pfam" id="PF00078">
    <property type="entry name" value="RVT_1"/>
    <property type="match status" value="1"/>
</dbReference>
<organism evidence="2 3">
    <name type="scientific">Trichonephila clavipes</name>
    <name type="common">Golden silk orbweaver</name>
    <name type="synonym">Nephila clavipes</name>
    <dbReference type="NCBI Taxonomy" id="2585209"/>
    <lineage>
        <taxon>Eukaryota</taxon>
        <taxon>Metazoa</taxon>
        <taxon>Ecdysozoa</taxon>
        <taxon>Arthropoda</taxon>
        <taxon>Chelicerata</taxon>
        <taxon>Arachnida</taxon>
        <taxon>Araneae</taxon>
        <taxon>Araneomorphae</taxon>
        <taxon>Entelegynae</taxon>
        <taxon>Araneoidea</taxon>
        <taxon>Nephilidae</taxon>
        <taxon>Trichonephila</taxon>
    </lineage>
</organism>
<protein>
    <submittedName>
        <fullName evidence="2">Retrovirus-related Pol polyprotein from transposon opus</fullName>
    </submittedName>
</protein>